<dbReference type="Proteomes" id="UP001589710">
    <property type="component" value="Unassembled WGS sequence"/>
</dbReference>
<comment type="caution">
    <text evidence="4">The sequence shown here is derived from an EMBL/GenBank/DDBJ whole genome shotgun (WGS) entry which is preliminary data.</text>
</comment>
<evidence type="ECO:0000259" key="3">
    <source>
        <dbReference type="PROSITE" id="PS50043"/>
    </source>
</evidence>
<reference evidence="4 5" key="1">
    <citation type="submission" date="2024-09" db="EMBL/GenBank/DDBJ databases">
        <authorList>
            <person name="Sun Q."/>
            <person name="Mori K."/>
        </authorList>
    </citation>
    <scope>NUCLEOTIDE SEQUENCE [LARGE SCALE GENOMIC DNA]</scope>
    <source>
        <strain evidence="4 5">JCM 3331</strain>
    </source>
</reference>
<name>A0ABV5RFF4_9ACTN</name>
<dbReference type="PRINTS" id="PR00038">
    <property type="entry name" value="HTHLUXR"/>
</dbReference>
<gene>
    <name evidence="4" type="ORF">ACFFTL_25910</name>
</gene>
<feature type="domain" description="HTH luxR-type" evidence="3">
    <location>
        <begin position="857"/>
        <end position="922"/>
    </location>
</feature>
<evidence type="ECO:0000256" key="1">
    <source>
        <dbReference type="ARBA" id="ARBA00022741"/>
    </source>
</evidence>
<dbReference type="Pfam" id="PF13191">
    <property type="entry name" value="AAA_16"/>
    <property type="match status" value="1"/>
</dbReference>
<protein>
    <submittedName>
        <fullName evidence="4">AAA family ATPase</fullName>
    </submittedName>
</protein>
<dbReference type="Gene3D" id="1.10.10.10">
    <property type="entry name" value="Winged helix-like DNA-binding domain superfamily/Winged helix DNA-binding domain"/>
    <property type="match status" value="1"/>
</dbReference>
<dbReference type="Gene3D" id="1.25.40.10">
    <property type="entry name" value="Tetratricopeptide repeat domain"/>
    <property type="match status" value="1"/>
</dbReference>
<dbReference type="EMBL" id="JBHMCG010000115">
    <property type="protein sequence ID" value="MFB9575619.1"/>
    <property type="molecule type" value="Genomic_DNA"/>
</dbReference>
<dbReference type="PANTHER" id="PTHR16305:SF35">
    <property type="entry name" value="TRANSCRIPTIONAL ACTIVATOR DOMAIN"/>
    <property type="match status" value="1"/>
</dbReference>
<dbReference type="CDD" id="cd06170">
    <property type="entry name" value="LuxR_C_like"/>
    <property type="match status" value="1"/>
</dbReference>
<dbReference type="InterPro" id="IPR000792">
    <property type="entry name" value="Tscrpt_reg_LuxR_C"/>
</dbReference>
<proteinExistence type="predicted"/>
<dbReference type="RefSeq" id="WP_345514181.1">
    <property type="nucleotide sequence ID" value="NZ_BAAAXD010000027.1"/>
</dbReference>
<dbReference type="SUPFAM" id="SSF48452">
    <property type="entry name" value="TPR-like"/>
    <property type="match status" value="1"/>
</dbReference>
<dbReference type="SMART" id="SM00421">
    <property type="entry name" value="HTH_LUXR"/>
    <property type="match status" value="1"/>
</dbReference>
<keyword evidence="2" id="KW-0067">ATP-binding</keyword>
<dbReference type="InterPro" id="IPR016032">
    <property type="entry name" value="Sig_transdc_resp-reg_C-effctor"/>
</dbReference>
<dbReference type="Pfam" id="PF00196">
    <property type="entry name" value="GerE"/>
    <property type="match status" value="1"/>
</dbReference>
<dbReference type="InterPro" id="IPR011990">
    <property type="entry name" value="TPR-like_helical_dom_sf"/>
</dbReference>
<dbReference type="Gene3D" id="3.40.50.300">
    <property type="entry name" value="P-loop containing nucleotide triphosphate hydrolases"/>
    <property type="match status" value="1"/>
</dbReference>
<dbReference type="InterPro" id="IPR041664">
    <property type="entry name" value="AAA_16"/>
</dbReference>
<sequence>MDFGTDPARTREILGRDRELARIAQLIDAEDDRGPKVLVLTGEPGAGKSALVEWAASHAVAGGRRVLRVRGSEGEKDLGFAGVHQLLRPVLSGVDRLPPRQRDALRRALGSDDTDESQAPDPLLIMVGVLTLLSDAATERPLLIAVDDAQWLDVGSLDVLAFIARRLEGEHITLLLAARDEALPARFDRDFPHLAAGPLDRAAAGLLLDAQPHPPRDRVRSRILQQAAGNPLALIELTRAFARDLDSRGAGSIDSLPLTARLEHLFAADLPALPHDTRRVLLLTAAAGSADLTDVLHAVPGLDGPEVWGPAERAGLVRVEGGHVRLRHPLVRSAIYQAASFAERREAHLALAAALAREPDRRAWHLAAAALGPDEQVAGALAESAERSRRRGGYAAAATALERAAELTSEPDQRARRLLAAAASAMYAGYPQWVGEIAARVGTLTDDAQLLAEASLRGGWSLAVTLRHDDSLAFLLPVAESMATQAPALALDALGTASTPAYNSGAPFYRTELQRIGGLITPPPNRIDCLWSQVVSHPFTDREETLKSLTHAVDTLQDGSLSDFVMLGGTAWILDETDQAVRLLGQALDHLRRAATAGTNCTVAQALALALFESGAWTAARSAAEDAFWMATEAGADNVTVGSSILRATLRAARGDHEAARAQAGDAVRGIDLLDSRSLYVRYCHALGTAALAEGDHKAAYEHFRRVFTQDFHPAPVHYHASLYYLADLAAAGVRAGQADDARSVLRAAEKTLGAARSARLDAIVHRASALLSDPEDAEPHFRAALADPACPRWPFEHALAQLDFGEWLRRRRRAAEARTVLGTALEFFERLDARPWIERTTAELRATGVAVADSATPEAVADLTPQELQIAQLAAEGLTNRDIGARLYLSPRTIGFHLHKIFPKLGITGRTQLRDVLGPARLPDH</sequence>
<evidence type="ECO:0000313" key="5">
    <source>
        <dbReference type="Proteomes" id="UP001589710"/>
    </source>
</evidence>
<dbReference type="InterPro" id="IPR027417">
    <property type="entry name" value="P-loop_NTPase"/>
</dbReference>
<keyword evidence="5" id="KW-1185">Reference proteome</keyword>
<dbReference type="SUPFAM" id="SSF46894">
    <property type="entry name" value="C-terminal effector domain of the bipartite response regulators"/>
    <property type="match status" value="1"/>
</dbReference>
<accession>A0ABV5RFF4</accession>
<dbReference type="PANTHER" id="PTHR16305">
    <property type="entry name" value="TESTICULAR SOLUBLE ADENYLYL CYCLASE"/>
    <property type="match status" value="1"/>
</dbReference>
<evidence type="ECO:0000313" key="4">
    <source>
        <dbReference type="EMBL" id="MFB9575619.1"/>
    </source>
</evidence>
<keyword evidence="1" id="KW-0547">Nucleotide-binding</keyword>
<dbReference type="PROSITE" id="PS50043">
    <property type="entry name" value="HTH_LUXR_2"/>
    <property type="match status" value="1"/>
</dbReference>
<evidence type="ECO:0000256" key="2">
    <source>
        <dbReference type="ARBA" id="ARBA00022840"/>
    </source>
</evidence>
<dbReference type="InterPro" id="IPR036388">
    <property type="entry name" value="WH-like_DNA-bd_sf"/>
</dbReference>
<organism evidence="4 5">
    <name type="scientific">Streptomyces yanii</name>
    <dbReference type="NCBI Taxonomy" id="78510"/>
    <lineage>
        <taxon>Bacteria</taxon>
        <taxon>Bacillati</taxon>
        <taxon>Actinomycetota</taxon>
        <taxon>Actinomycetes</taxon>
        <taxon>Kitasatosporales</taxon>
        <taxon>Streptomycetaceae</taxon>
        <taxon>Streptomyces</taxon>
    </lineage>
</organism>
<dbReference type="SUPFAM" id="SSF52540">
    <property type="entry name" value="P-loop containing nucleoside triphosphate hydrolases"/>
    <property type="match status" value="1"/>
</dbReference>